<dbReference type="PANTHER" id="PTHR33303">
    <property type="entry name" value="CYTOPLASMIC PROTEIN-RELATED"/>
    <property type="match status" value="1"/>
</dbReference>
<dbReference type="InterPro" id="IPR003781">
    <property type="entry name" value="CoA-bd"/>
</dbReference>
<evidence type="ECO:0000313" key="3">
    <source>
        <dbReference type="Proteomes" id="UP000030663"/>
    </source>
</evidence>
<dbReference type="PROSITE" id="PS50192">
    <property type="entry name" value="T_SNARE"/>
    <property type="match status" value="1"/>
</dbReference>
<dbReference type="HOGENOM" id="CLU_1151847_0_0_1"/>
<organism evidence="2 3">
    <name type="scientific">Fusarium oxysporum f. sp. raphani 54005</name>
    <dbReference type="NCBI Taxonomy" id="1089458"/>
    <lineage>
        <taxon>Eukaryota</taxon>
        <taxon>Fungi</taxon>
        <taxon>Dikarya</taxon>
        <taxon>Ascomycota</taxon>
        <taxon>Pezizomycotina</taxon>
        <taxon>Sordariomycetes</taxon>
        <taxon>Hypocreomycetidae</taxon>
        <taxon>Hypocreales</taxon>
        <taxon>Nectriaceae</taxon>
        <taxon>Fusarium</taxon>
        <taxon>Fusarium oxysporum species complex</taxon>
    </lineage>
</organism>
<protein>
    <recommendedName>
        <fullName evidence="1">t-SNARE coiled-coil homology domain-containing protein</fullName>
    </recommendedName>
</protein>
<evidence type="ECO:0000313" key="2">
    <source>
        <dbReference type="EMBL" id="EXK82956.1"/>
    </source>
</evidence>
<dbReference type="Gene3D" id="3.40.50.720">
    <property type="entry name" value="NAD(P)-binding Rossmann-like Domain"/>
    <property type="match status" value="1"/>
</dbReference>
<feature type="domain" description="T-SNARE coiled-coil homology" evidence="1">
    <location>
        <begin position="172"/>
        <end position="224"/>
    </location>
</feature>
<reference evidence="2 3" key="1">
    <citation type="submission" date="2011-11" db="EMBL/GenBank/DDBJ databases">
        <title>The Genome Sequence of Fusarium oxysporum PHW815.</title>
        <authorList>
            <consortium name="The Broad Institute Genome Sequencing Platform"/>
            <person name="Ma L.-J."/>
            <person name="Gale L.R."/>
            <person name="Schwartz D.C."/>
            <person name="Zhou S."/>
            <person name="Corby-Kistler H."/>
            <person name="Young S.K."/>
            <person name="Zeng Q."/>
            <person name="Gargeya S."/>
            <person name="Fitzgerald M."/>
            <person name="Haas B."/>
            <person name="Abouelleil A."/>
            <person name="Alvarado L."/>
            <person name="Arachchi H.M."/>
            <person name="Berlin A."/>
            <person name="Brown A."/>
            <person name="Chapman S.B."/>
            <person name="Chen Z."/>
            <person name="Dunbar C."/>
            <person name="Freedman E."/>
            <person name="Gearin G."/>
            <person name="Goldberg J."/>
            <person name="Griggs A."/>
            <person name="Gujja S."/>
            <person name="Heiman D."/>
            <person name="Howarth C."/>
            <person name="Larson L."/>
            <person name="Lui A."/>
            <person name="MacDonald P.J.P."/>
            <person name="Montmayeur A."/>
            <person name="Murphy C."/>
            <person name="Neiman D."/>
            <person name="Pearson M."/>
            <person name="Priest M."/>
            <person name="Roberts A."/>
            <person name="Saif S."/>
            <person name="Shea T."/>
            <person name="Shenoy N."/>
            <person name="Sisk P."/>
            <person name="Stolte C."/>
            <person name="Sykes S."/>
            <person name="Wortman J."/>
            <person name="Nusbaum C."/>
            <person name="Birren B."/>
        </authorList>
    </citation>
    <scope>NUCLEOTIDE SEQUENCE [LARGE SCALE GENOMIC DNA]</scope>
    <source>
        <strain evidence="2 3">54005</strain>
    </source>
</reference>
<dbReference type="Pfam" id="PF13380">
    <property type="entry name" value="CoA_binding_2"/>
    <property type="match status" value="1"/>
</dbReference>
<gene>
    <name evidence="2" type="ORF">FOQG_12788</name>
</gene>
<dbReference type="InterPro" id="IPR000727">
    <property type="entry name" value="T_SNARE_dom"/>
</dbReference>
<dbReference type="AlphaFoldDB" id="X0BM75"/>
<sequence length="241" mass="26343">MMSTEANVRNFFASSASAAVGASSNPANFGHRGRILSVRGISIPIMTCQSLPLIRGRQLFLLWKRIIPLSPASRRFPTPNRRPSQSSLPSATLKVLQEAKELRIPSAWLQPGSFDDDVLKFANEQGGFNAVVAGDAGRISKGVAEAINTLAQQENLFKIEVEAAQRPRDAVEDLLRQMVAQLGGINTRLRTFEGSVNRMEATVAGQGERLDNIDERLDSIDGHLANLLVPSTFPARLYQHV</sequence>
<evidence type="ECO:0000259" key="1">
    <source>
        <dbReference type="PROSITE" id="PS50192"/>
    </source>
</evidence>
<proteinExistence type="predicted"/>
<dbReference type="EMBL" id="JH658408">
    <property type="protein sequence ID" value="EXK82956.1"/>
    <property type="molecule type" value="Genomic_DNA"/>
</dbReference>
<accession>X0BM75</accession>
<keyword evidence="3" id="KW-1185">Reference proteome</keyword>
<dbReference type="Proteomes" id="UP000030663">
    <property type="component" value="Unassembled WGS sequence"/>
</dbReference>
<name>X0BM75_FUSOX</name>
<dbReference type="PANTHER" id="PTHR33303:SF2">
    <property type="entry name" value="COA-BINDING DOMAIN-CONTAINING PROTEIN"/>
    <property type="match status" value="1"/>
</dbReference>
<dbReference type="OrthoDB" id="5138418at2759"/>